<proteinExistence type="inferred from homology"/>
<evidence type="ECO:0000256" key="4">
    <source>
        <dbReference type="ARBA" id="ARBA00013174"/>
    </source>
</evidence>
<dbReference type="InterPro" id="IPR000462">
    <property type="entry name" value="CDP-OH_P_trans"/>
</dbReference>
<keyword evidence="7 17" id="KW-0808">Transferase</keyword>
<comment type="similarity">
    <text evidence="3 17">Belongs to the CDP-alcohol phosphatidyltransferase class-I family.</text>
</comment>
<evidence type="ECO:0000256" key="13">
    <source>
        <dbReference type="ARBA" id="ARBA00023264"/>
    </source>
</evidence>
<dbReference type="GO" id="GO:0012505">
    <property type="term" value="C:endomembrane system"/>
    <property type="evidence" value="ECO:0007669"/>
    <property type="project" value="UniProtKB-SubCell"/>
</dbReference>
<dbReference type="GO" id="GO:0043337">
    <property type="term" value="F:cardiolipin synthase (CMP-forming)"/>
    <property type="evidence" value="ECO:0007669"/>
    <property type="project" value="UniProtKB-EC"/>
</dbReference>
<dbReference type="EC" id="2.7.8.8" evidence="4"/>
<dbReference type="GO" id="GO:0008654">
    <property type="term" value="P:phospholipid biosynthetic process"/>
    <property type="evidence" value="ECO:0007669"/>
    <property type="project" value="UniProtKB-KW"/>
</dbReference>
<feature type="transmembrane region" description="Helical" evidence="18">
    <location>
        <begin position="12"/>
        <end position="33"/>
    </location>
</feature>
<comment type="caution">
    <text evidence="20">The sequence shown here is derived from an EMBL/GenBank/DDBJ whole genome shotgun (WGS) entry which is preliminary data.</text>
</comment>
<dbReference type="PANTHER" id="PTHR14269">
    <property type="entry name" value="CDP-DIACYLGLYCEROL--GLYCEROL-3-PHOSPHATE 3-PHOSPHATIDYLTRANSFERASE-RELATED"/>
    <property type="match status" value="1"/>
</dbReference>
<protein>
    <recommendedName>
        <fullName evidence="5">CDP-diacylglycerol--serine O-phosphatidyltransferase</fullName>
        <ecNumber evidence="15">2.7.8.41</ecNumber>
        <ecNumber evidence="4">2.7.8.8</ecNumber>
    </recommendedName>
    <alternativeName>
        <fullName evidence="14">Phosphatidylserine synthase</fullName>
    </alternativeName>
</protein>
<dbReference type="EMBL" id="CAJVAF010000315">
    <property type="protein sequence ID" value="CAG7596415.1"/>
    <property type="molecule type" value="Genomic_DNA"/>
</dbReference>
<dbReference type="InterPro" id="IPR043130">
    <property type="entry name" value="CDP-OH_PTrfase_TM_dom"/>
</dbReference>
<feature type="transmembrane region" description="Helical" evidence="18">
    <location>
        <begin position="143"/>
        <end position="163"/>
    </location>
</feature>
<evidence type="ECO:0000256" key="11">
    <source>
        <dbReference type="ARBA" id="ARBA00023136"/>
    </source>
</evidence>
<keyword evidence="9 18" id="KW-1133">Transmembrane helix</keyword>
<dbReference type="PANTHER" id="PTHR14269:SF61">
    <property type="entry name" value="CDP-DIACYLGLYCEROL--SERINE O-PHOSPHATIDYLTRANSFERASE"/>
    <property type="match status" value="1"/>
</dbReference>
<sequence>VAIQKNKINTIPLVTLIPSIITMFALCLGTTAIRYALEAKFDIAAALIIVASIMDGLDGRVARLLNSTSHFGAHLDSLADLVSFGVAPGMVLYLWSLHQLTYKGVGWAVVLFYITCSAFRLARFNVQAGDASERKNNNFFTGVPMPAAAGLVLLPLVITFNITEYRLPNAVIAIYVALIGMMMISQLPTFSGKKVSVKREYVVPLLVLTGVMMAGILIEPWFILPLMGIGYILSIPISAIYYYRFYCNKKSTSEK</sequence>
<dbReference type="GO" id="GO:0016020">
    <property type="term" value="C:membrane"/>
    <property type="evidence" value="ECO:0007669"/>
    <property type="project" value="InterPro"/>
</dbReference>
<dbReference type="NCBIfam" id="TIGR00473">
    <property type="entry name" value="pssA"/>
    <property type="match status" value="1"/>
</dbReference>
<keyword evidence="6" id="KW-0444">Lipid biosynthesis</keyword>
<dbReference type="AlphaFoldDB" id="A0A8S4C2S6"/>
<feature type="transmembrane region" description="Helical" evidence="18">
    <location>
        <begin position="224"/>
        <end position="243"/>
    </location>
</feature>
<comment type="subcellular location">
    <subcellularLocation>
        <location evidence="2">Endomembrane system</location>
        <topology evidence="2">Multi-pass membrane protein</topology>
    </subcellularLocation>
</comment>
<evidence type="ECO:0000256" key="3">
    <source>
        <dbReference type="ARBA" id="ARBA00010441"/>
    </source>
</evidence>
<evidence type="ECO:0000256" key="12">
    <source>
        <dbReference type="ARBA" id="ARBA00023209"/>
    </source>
</evidence>
<evidence type="ECO:0000259" key="19">
    <source>
        <dbReference type="Pfam" id="PF08009"/>
    </source>
</evidence>
<evidence type="ECO:0000256" key="9">
    <source>
        <dbReference type="ARBA" id="ARBA00022989"/>
    </source>
</evidence>
<comment type="catalytic activity">
    <reaction evidence="16">
        <text>a CDP-1,2-diacyl-sn-glycerol + a 1,2-diacyl-sn-glycero-3-phospho-(1'-sn-glycerol) = a cardiolipin + CMP + H(+)</text>
        <dbReference type="Rhea" id="RHEA:32931"/>
        <dbReference type="ChEBI" id="CHEBI:15378"/>
        <dbReference type="ChEBI" id="CHEBI:58332"/>
        <dbReference type="ChEBI" id="CHEBI:60377"/>
        <dbReference type="ChEBI" id="CHEBI:62237"/>
        <dbReference type="ChEBI" id="CHEBI:64716"/>
        <dbReference type="EC" id="2.7.8.41"/>
    </reaction>
</comment>
<evidence type="ECO:0000256" key="7">
    <source>
        <dbReference type="ARBA" id="ARBA00022679"/>
    </source>
</evidence>
<keyword evidence="11 18" id="KW-0472">Membrane</keyword>
<evidence type="ECO:0000256" key="16">
    <source>
        <dbReference type="ARBA" id="ARBA00047433"/>
    </source>
</evidence>
<accession>A0A8S4C2S6</accession>
<dbReference type="Pfam" id="PF08009">
    <property type="entry name" value="CDP-OH_P_tran_2"/>
    <property type="match status" value="1"/>
</dbReference>
<dbReference type="GO" id="GO:0003882">
    <property type="term" value="F:CDP-diacylglycerol-serine O-phosphatidyltransferase activity"/>
    <property type="evidence" value="ECO:0007669"/>
    <property type="project" value="UniProtKB-EC"/>
</dbReference>
<feature type="domain" description="CDP-alcohol phosphatidyltransferase C-terminal" evidence="19">
    <location>
        <begin position="200"/>
        <end position="236"/>
    </location>
</feature>
<evidence type="ECO:0000313" key="20">
    <source>
        <dbReference type="EMBL" id="CAG7596415.1"/>
    </source>
</evidence>
<organism evidence="20 21">
    <name type="scientific">Hyalomma marginatum</name>
    <dbReference type="NCBI Taxonomy" id="34627"/>
    <lineage>
        <taxon>Eukaryota</taxon>
        <taxon>Metazoa</taxon>
        <taxon>Ecdysozoa</taxon>
        <taxon>Arthropoda</taxon>
        <taxon>Chelicerata</taxon>
        <taxon>Arachnida</taxon>
        <taxon>Acari</taxon>
        <taxon>Parasitiformes</taxon>
        <taxon>Ixodida</taxon>
        <taxon>Ixodoidea</taxon>
        <taxon>Ixodidae</taxon>
        <taxon>Hyalomminae</taxon>
        <taxon>Hyalomma</taxon>
    </lineage>
</organism>
<keyword evidence="21" id="KW-1185">Reference proteome</keyword>
<dbReference type="InterPro" id="IPR012616">
    <property type="entry name" value="CDP-OH_P_trans_C"/>
</dbReference>
<evidence type="ECO:0000256" key="6">
    <source>
        <dbReference type="ARBA" id="ARBA00022516"/>
    </source>
</evidence>
<dbReference type="PROSITE" id="PS00379">
    <property type="entry name" value="CDP_ALCOHOL_P_TRANSF"/>
    <property type="match status" value="1"/>
</dbReference>
<keyword evidence="13" id="KW-1208">Phospholipid metabolism</keyword>
<evidence type="ECO:0000256" key="2">
    <source>
        <dbReference type="ARBA" id="ARBA00004127"/>
    </source>
</evidence>
<evidence type="ECO:0000256" key="18">
    <source>
        <dbReference type="SAM" id="Phobius"/>
    </source>
</evidence>
<dbReference type="Proteomes" id="UP000837675">
    <property type="component" value="Unassembled WGS sequence"/>
</dbReference>
<dbReference type="Pfam" id="PF01066">
    <property type="entry name" value="CDP-OH_P_transf"/>
    <property type="match status" value="1"/>
</dbReference>
<keyword evidence="12" id="KW-0594">Phospholipid biosynthesis</keyword>
<evidence type="ECO:0000313" key="21">
    <source>
        <dbReference type="Proteomes" id="UP000837675"/>
    </source>
</evidence>
<dbReference type="InterPro" id="IPR050324">
    <property type="entry name" value="CDP-alcohol_PTase-I"/>
</dbReference>
<keyword evidence="8 18" id="KW-0812">Transmembrane</keyword>
<dbReference type="InterPro" id="IPR048254">
    <property type="entry name" value="CDP_ALCOHOL_P_TRANSF_CS"/>
</dbReference>
<evidence type="ECO:0000256" key="14">
    <source>
        <dbReference type="ARBA" id="ARBA00032361"/>
    </source>
</evidence>
<evidence type="ECO:0000256" key="8">
    <source>
        <dbReference type="ARBA" id="ARBA00022692"/>
    </source>
</evidence>
<feature type="transmembrane region" description="Helical" evidence="18">
    <location>
        <begin position="201"/>
        <end position="218"/>
    </location>
</feature>
<gene>
    <name evidence="20" type="ORF">MHYMCMPASI_00871</name>
</gene>
<evidence type="ECO:0000256" key="17">
    <source>
        <dbReference type="RuleBase" id="RU003750"/>
    </source>
</evidence>
<feature type="non-terminal residue" evidence="20">
    <location>
        <position position="1"/>
    </location>
</feature>
<keyword evidence="10" id="KW-0443">Lipid metabolism</keyword>
<evidence type="ECO:0000256" key="10">
    <source>
        <dbReference type="ARBA" id="ARBA00023098"/>
    </source>
</evidence>
<evidence type="ECO:0000256" key="15">
    <source>
        <dbReference type="ARBA" id="ARBA00039001"/>
    </source>
</evidence>
<dbReference type="EC" id="2.7.8.41" evidence="15"/>
<reference evidence="20" key="1">
    <citation type="submission" date="2021-06" db="EMBL/GenBank/DDBJ databases">
        <authorList>
            <person name="Nardi T."/>
            <person name="Nardi T."/>
        </authorList>
    </citation>
    <scope>NUCLEOTIDE SEQUENCE</scope>
</reference>
<name>A0A8S4C2S6_9ACAR</name>
<dbReference type="Gene3D" id="1.20.120.1760">
    <property type="match status" value="1"/>
</dbReference>
<feature type="transmembrane region" description="Helical" evidence="18">
    <location>
        <begin position="104"/>
        <end position="122"/>
    </location>
</feature>
<dbReference type="InterPro" id="IPR004533">
    <property type="entry name" value="CDP-diaglyc--ser_O-PTrfase"/>
</dbReference>
<evidence type="ECO:0000256" key="5">
    <source>
        <dbReference type="ARBA" id="ARBA00017171"/>
    </source>
</evidence>
<comment type="catalytic activity">
    <reaction evidence="1">
        <text>a CDP-1,2-diacyl-sn-glycerol + L-serine = a 1,2-diacyl-sn-glycero-3-phospho-L-serine + CMP + H(+)</text>
        <dbReference type="Rhea" id="RHEA:16913"/>
        <dbReference type="ChEBI" id="CHEBI:15378"/>
        <dbReference type="ChEBI" id="CHEBI:33384"/>
        <dbReference type="ChEBI" id="CHEBI:57262"/>
        <dbReference type="ChEBI" id="CHEBI:58332"/>
        <dbReference type="ChEBI" id="CHEBI:60377"/>
        <dbReference type="EC" id="2.7.8.8"/>
    </reaction>
</comment>
<evidence type="ECO:0000256" key="1">
    <source>
        <dbReference type="ARBA" id="ARBA00000287"/>
    </source>
</evidence>
<feature type="transmembrane region" description="Helical" evidence="18">
    <location>
        <begin position="169"/>
        <end position="189"/>
    </location>
</feature>